<proteinExistence type="predicted"/>
<reference evidence="2" key="1">
    <citation type="submission" date="2023-11" db="EMBL/GenBank/DDBJ databases">
        <title>Genome assemblies of two species of porcelain crab, Petrolisthes cinctipes and Petrolisthes manimaculis (Anomura: Porcellanidae).</title>
        <authorList>
            <person name="Angst P."/>
        </authorList>
    </citation>
    <scope>NUCLEOTIDE SEQUENCE</scope>
    <source>
        <strain evidence="2">PB745_02</strain>
        <tissue evidence="2">Gill</tissue>
    </source>
</reference>
<evidence type="ECO:0000313" key="2">
    <source>
        <dbReference type="EMBL" id="KAK4305834.1"/>
    </source>
</evidence>
<dbReference type="AlphaFoldDB" id="A0AAE1PE91"/>
<dbReference type="EMBL" id="JAWZYT010002226">
    <property type="protein sequence ID" value="KAK4305834.1"/>
    <property type="molecule type" value="Genomic_DNA"/>
</dbReference>
<keyword evidence="3" id="KW-1185">Reference proteome</keyword>
<gene>
    <name evidence="2" type="ORF">Pmani_022304</name>
</gene>
<protein>
    <submittedName>
        <fullName evidence="2">Uncharacterized protein</fullName>
    </submittedName>
</protein>
<evidence type="ECO:0000256" key="1">
    <source>
        <dbReference type="SAM" id="MobiDB-lite"/>
    </source>
</evidence>
<dbReference type="Proteomes" id="UP001292094">
    <property type="component" value="Unassembled WGS sequence"/>
</dbReference>
<organism evidence="2 3">
    <name type="scientific">Petrolisthes manimaculis</name>
    <dbReference type="NCBI Taxonomy" id="1843537"/>
    <lineage>
        <taxon>Eukaryota</taxon>
        <taxon>Metazoa</taxon>
        <taxon>Ecdysozoa</taxon>
        <taxon>Arthropoda</taxon>
        <taxon>Crustacea</taxon>
        <taxon>Multicrustacea</taxon>
        <taxon>Malacostraca</taxon>
        <taxon>Eumalacostraca</taxon>
        <taxon>Eucarida</taxon>
        <taxon>Decapoda</taxon>
        <taxon>Pleocyemata</taxon>
        <taxon>Anomura</taxon>
        <taxon>Galatheoidea</taxon>
        <taxon>Porcellanidae</taxon>
        <taxon>Petrolisthes</taxon>
    </lineage>
</organism>
<name>A0AAE1PE91_9EUCA</name>
<feature type="region of interest" description="Disordered" evidence="1">
    <location>
        <begin position="55"/>
        <end position="79"/>
    </location>
</feature>
<comment type="caution">
    <text evidence="2">The sequence shown here is derived from an EMBL/GenBank/DDBJ whole genome shotgun (WGS) entry which is preliminary data.</text>
</comment>
<feature type="compositionally biased region" description="Polar residues" evidence="1">
    <location>
        <begin position="55"/>
        <end position="73"/>
    </location>
</feature>
<sequence length="79" mass="8368">MAVVGCVVVVVVGHVEREYVVVVDVGVQRCVARLGVASLELSIPGHWVAADNTVSTQVRSSPRNTHTHTQTHSLLGVPS</sequence>
<accession>A0AAE1PE91</accession>
<evidence type="ECO:0000313" key="3">
    <source>
        <dbReference type="Proteomes" id="UP001292094"/>
    </source>
</evidence>